<proteinExistence type="predicted"/>
<dbReference type="AlphaFoldDB" id="A0A2R4BQU4"/>
<dbReference type="KEGG" id="tak:Tharo_2834"/>
<accession>A0A2R4BQU4</accession>
<protein>
    <recommendedName>
        <fullName evidence="4">Hemin uptake protein HemP</fullName>
    </recommendedName>
</protein>
<dbReference type="EMBL" id="CP028339">
    <property type="protein sequence ID" value="AVR89716.1"/>
    <property type="molecule type" value="Genomic_DNA"/>
</dbReference>
<sequence length="68" mass="7136">MTVSLPTPHPSPPPGCAPASLEAAAPDFQDNALDSRSLLAGRKAVAIEHEGSRYVLRATRSGKLILTK</sequence>
<gene>
    <name evidence="2" type="ORF">Tharo_2834</name>
</gene>
<feature type="region of interest" description="Disordered" evidence="1">
    <location>
        <begin position="1"/>
        <end position="21"/>
    </location>
</feature>
<evidence type="ECO:0008006" key="4">
    <source>
        <dbReference type="Google" id="ProtNLM"/>
    </source>
</evidence>
<evidence type="ECO:0000256" key="1">
    <source>
        <dbReference type="SAM" id="MobiDB-lite"/>
    </source>
</evidence>
<dbReference type="InterPro" id="IPR019600">
    <property type="entry name" value="Hemin_uptake_protein_HemP"/>
</dbReference>
<dbReference type="Pfam" id="PF10636">
    <property type="entry name" value="hemP"/>
    <property type="match status" value="1"/>
</dbReference>
<dbReference type="OrthoDB" id="5348353at2"/>
<dbReference type="Gene3D" id="2.10.70.10">
    <property type="entry name" value="Complement Module, domain 1"/>
    <property type="match status" value="1"/>
</dbReference>
<dbReference type="RefSeq" id="WP_107221781.1">
    <property type="nucleotide sequence ID" value="NZ_CP028339.1"/>
</dbReference>
<name>A0A2R4BQU4_THAAR</name>
<feature type="compositionally biased region" description="Pro residues" evidence="1">
    <location>
        <begin position="7"/>
        <end position="16"/>
    </location>
</feature>
<evidence type="ECO:0000313" key="2">
    <source>
        <dbReference type="EMBL" id="AVR89716.1"/>
    </source>
</evidence>
<evidence type="ECO:0000313" key="3">
    <source>
        <dbReference type="Proteomes" id="UP000241885"/>
    </source>
</evidence>
<reference evidence="2 3" key="1">
    <citation type="submission" date="2018-03" db="EMBL/GenBank/DDBJ databases">
        <title>Complete genome sequence of Thauera aromatica, a model organism for studying aromatic compound degradation under denitrifying conditions.</title>
        <authorList>
            <person name="Lo H.-Y."/>
            <person name="Goris T."/>
            <person name="Boll M."/>
            <person name="Mueller J.A."/>
        </authorList>
    </citation>
    <scope>NUCLEOTIDE SEQUENCE [LARGE SCALE GENOMIC DNA]</scope>
    <source>
        <strain evidence="2 3">K172</strain>
    </source>
</reference>
<organism evidence="2 3">
    <name type="scientific">Thauera aromatica K172</name>
    <dbReference type="NCBI Taxonomy" id="44139"/>
    <lineage>
        <taxon>Bacteria</taxon>
        <taxon>Pseudomonadati</taxon>
        <taxon>Pseudomonadota</taxon>
        <taxon>Betaproteobacteria</taxon>
        <taxon>Rhodocyclales</taxon>
        <taxon>Zoogloeaceae</taxon>
        <taxon>Thauera</taxon>
    </lineage>
</organism>
<keyword evidence="3" id="KW-1185">Reference proteome</keyword>
<dbReference type="Proteomes" id="UP000241885">
    <property type="component" value="Chromosome"/>
</dbReference>